<evidence type="ECO:0000313" key="3">
    <source>
        <dbReference type="Proteomes" id="UP000514713"/>
    </source>
</evidence>
<gene>
    <name evidence="2" type="ORF">HUN01_32660</name>
</gene>
<organism evidence="2 3">
    <name type="scientific">Nostoc edaphicum CCNP1411</name>
    <dbReference type="NCBI Taxonomy" id="1472755"/>
    <lineage>
        <taxon>Bacteria</taxon>
        <taxon>Bacillati</taxon>
        <taxon>Cyanobacteriota</taxon>
        <taxon>Cyanophyceae</taxon>
        <taxon>Nostocales</taxon>
        <taxon>Nostocaceae</taxon>
        <taxon>Nostoc</taxon>
    </lineage>
</organism>
<sequence length="53" mass="6105">MKSLAPIGKKLSFCIKELVEKMGQRIKQSERELADKEAENQELLEKTNRTSIN</sequence>
<feature type="region of interest" description="Disordered" evidence="1">
    <location>
        <begin position="29"/>
        <end position="53"/>
    </location>
</feature>
<dbReference type="EMBL" id="CP054698">
    <property type="protein sequence ID" value="QMS92119.1"/>
    <property type="molecule type" value="Genomic_DNA"/>
</dbReference>
<dbReference type="KEGG" id="ned:HUN01_32660"/>
<dbReference type="RefSeq" id="WP_181929643.1">
    <property type="nucleotide sequence ID" value="NZ_CP054698.1"/>
</dbReference>
<keyword evidence="3" id="KW-1185">Reference proteome</keyword>
<dbReference type="AlphaFoldDB" id="A0A7D7QFS4"/>
<protein>
    <submittedName>
        <fullName evidence="2">Uncharacterized protein</fullName>
    </submittedName>
</protein>
<dbReference type="Proteomes" id="UP000514713">
    <property type="component" value="Chromosome"/>
</dbReference>
<evidence type="ECO:0000313" key="2">
    <source>
        <dbReference type="EMBL" id="QMS92119.1"/>
    </source>
</evidence>
<reference evidence="3" key="1">
    <citation type="submission" date="2020-06" db="EMBL/GenBank/DDBJ databases">
        <title>Nostoc edaphicum CCNP1411 genome.</title>
        <authorList>
            <person name="Fidor A."/>
            <person name="Grabski M."/>
            <person name="Gawor J."/>
            <person name="Gromadka R."/>
            <person name="Wegrzyn G."/>
            <person name="Mazur-Marzec H."/>
        </authorList>
    </citation>
    <scope>NUCLEOTIDE SEQUENCE [LARGE SCALE GENOMIC DNA]</scope>
    <source>
        <strain evidence="3">CCNP1411</strain>
    </source>
</reference>
<name>A0A7D7QFS4_9NOSO</name>
<accession>A0A7D7QFS4</accession>
<evidence type="ECO:0000256" key="1">
    <source>
        <dbReference type="SAM" id="MobiDB-lite"/>
    </source>
</evidence>
<proteinExistence type="predicted"/>